<evidence type="ECO:0000256" key="1">
    <source>
        <dbReference type="SAM" id="MobiDB-lite"/>
    </source>
</evidence>
<evidence type="ECO:0000313" key="2">
    <source>
        <dbReference type="EMBL" id="KAF2734413.1"/>
    </source>
</evidence>
<keyword evidence="3" id="KW-1185">Reference proteome</keyword>
<dbReference type="InterPro" id="IPR038903">
    <property type="entry name" value="Allergen_Asp_f_4"/>
</dbReference>
<gene>
    <name evidence="2" type="ORF">EJ04DRAFT_552701</name>
</gene>
<feature type="compositionally biased region" description="Low complexity" evidence="1">
    <location>
        <begin position="63"/>
        <end position="75"/>
    </location>
</feature>
<comment type="caution">
    <text evidence="2">The sequence shown here is derived from an EMBL/GenBank/DDBJ whole genome shotgun (WGS) entry which is preliminary data.</text>
</comment>
<protein>
    <recommendedName>
        <fullName evidence="4">Effector 5 protein</fullName>
    </recommendedName>
</protein>
<proteinExistence type="predicted"/>
<dbReference type="GO" id="GO:0005576">
    <property type="term" value="C:extracellular region"/>
    <property type="evidence" value="ECO:0007669"/>
    <property type="project" value="InterPro"/>
</dbReference>
<dbReference type="OrthoDB" id="5320938at2759"/>
<dbReference type="GO" id="GO:0019863">
    <property type="term" value="F:IgE binding"/>
    <property type="evidence" value="ECO:0007669"/>
    <property type="project" value="InterPro"/>
</dbReference>
<sequence>MRYSSALVLGTFAAGQAAAANVRHASFHARRQQESKRDMADVDWSKVSYDLSGVDWSSVFATTEATPTPTPTSSEVKVEVAAEPTSSADAPKYTPPPAPTSEEEAKPTETEAPHKPGNIVNDILSGVDSLIKKIGICATGENSDSDNGKIWIGDDSRWTVNFVNNAEEDVVVFCWADAGFTGMTLNVNKPLISASLKPGASQTISWAGGYSSACAPVYPDTVLANFGGIQNSWFEVTFPTEGVVGSGAFDISRNVNMNGNTISAQGSKCKSDMDTCVFKCKSGGDSCTYGYDLYNCDAGNGGGGGYDAAMGGTGGGCGMDSDKESITVSFS</sequence>
<feature type="region of interest" description="Disordered" evidence="1">
    <location>
        <begin position="63"/>
        <end position="118"/>
    </location>
</feature>
<accession>A0A9P4V2Q7</accession>
<evidence type="ECO:0000313" key="3">
    <source>
        <dbReference type="Proteomes" id="UP000799444"/>
    </source>
</evidence>
<dbReference type="AlphaFoldDB" id="A0A9P4V2Q7"/>
<dbReference type="EMBL" id="ML996148">
    <property type="protein sequence ID" value="KAF2734413.1"/>
    <property type="molecule type" value="Genomic_DNA"/>
</dbReference>
<dbReference type="Pfam" id="PF25312">
    <property type="entry name" value="Allergen_Asp_f_4"/>
    <property type="match status" value="1"/>
</dbReference>
<organism evidence="2 3">
    <name type="scientific">Polyplosphaeria fusca</name>
    <dbReference type="NCBI Taxonomy" id="682080"/>
    <lineage>
        <taxon>Eukaryota</taxon>
        <taxon>Fungi</taxon>
        <taxon>Dikarya</taxon>
        <taxon>Ascomycota</taxon>
        <taxon>Pezizomycotina</taxon>
        <taxon>Dothideomycetes</taxon>
        <taxon>Pleosporomycetidae</taxon>
        <taxon>Pleosporales</taxon>
        <taxon>Tetraplosphaeriaceae</taxon>
        <taxon>Polyplosphaeria</taxon>
    </lineage>
</organism>
<evidence type="ECO:0008006" key="4">
    <source>
        <dbReference type="Google" id="ProtNLM"/>
    </source>
</evidence>
<dbReference type="Proteomes" id="UP000799444">
    <property type="component" value="Unassembled WGS sequence"/>
</dbReference>
<name>A0A9P4V2Q7_9PLEO</name>
<feature type="compositionally biased region" description="Basic and acidic residues" evidence="1">
    <location>
        <begin position="103"/>
        <end position="114"/>
    </location>
</feature>
<reference evidence="2" key="1">
    <citation type="journal article" date="2020" name="Stud. Mycol.">
        <title>101 Dothideomycetes genomes: a test case for predicting lifestyles and emergence of pathogens.</title>
        <authorList>
            <person name="Haridas S."/>
            <person name="Albert R."/>
            <person name="Binder M."/>
            <person name="Bloem J."/>
            <person name="Labutti K."/>
            <person name="Salamov A."/>
            <person name="Andreopoulos B."/>
            <person name="Baker S."/>
            <person name="Barry K."/>
            <person name="Bills G."/>
            <person name="Bluhm B."/>
            <person name="Cannon C."/>
            <person name="Castanera R."/>
            <person name="Culley D."/>
            <person name="Daum C."/>
            <person name="Ezra D."/>
            <person name="Gonzalez J."/>
            <person name="Henrissat B."/>
            <person name="Kuo A."/>
            <person name="Liang C."/>
            <person name="Lipzen A."/>
            <person name="Lutzoni F."/>
            <person name="Magnuson J."/>
            <person name="Mondo S."/>
            <person name="Nolan M."/>
            <person name="Ohm R."/>
            <person name="Pangilinan J."/>
            <person name="Park H.-J."/>
            <person name="Ramirez L."/>
            <person name="Alfaro M."/>
            <person name="Sun H."/>
            <person name="Tritt A."/>
            <person name="Yoshinaga Y."/>
            <person name="Zwiers L.-H."/>
            <person name="Turgeon B."/>
            <person name="Goodwin S."/>
            <person name="Spatafora J."/>
            <person name="Crous P."/>
            <person name="Grigoriev I."/>
        </authorList>
    </citation>
    <scope>NUCLEOTIDE SEQUENCE</scope>
    <source>
        <strain evidence="2">CBS 125425</strain>
    </source>
</reference>